<feature type="compositionally biased region" description="Pro residues" evidence="7">
    <location>
        <begin position="757"/>
        <end position="769"/>
    </location>
</feature>
<feature type="compositionally biased region" description="Polar residues" evidence="7">
    <location>
        <begin position="182"/>
        <end position="201"/>
    </location>
</feature>
<dbReference type="GO" id="GO:0008270">
    <property type="term" value="F:zinc ion binding"/>
    <property type="evidence" value="ECO:0007669"/>
    <property type="project" value="UniProtKB-KW"/>
</dbReference>
<evidence type="ECO:0000256" key="1">
    <source>
        <dbReference type="ARBA" id="ARBA00022723"/>
    </source>
</evidence>
<dbReference type="PRINTS" id="PR01217">
    <property type="entry name" value="PRICHEXTENSN"/>
</dbReference>
<evidence type="ECO:0000259" key="8">
    <source>
        <dbReference type="PROSITE" id="PS50114"/>
    </source>
</evidence>
<evidence type="ECO:0000313" key="9">
    <source>
        <dbReference type="EMBL" id="TFK40179.1"/>
    </source>
</evidence>
<dbReference type="PROSITE" id="PS00344">
    <property type="entry name" value="GATA_ZN_FINGER_1"/>
    <property type="match status" value="1"/>
</dbReference>
<dbReference type="SMART" id="SM00401">
    <property type="entry name" value="ZnF_GATA"/>
    <property type="match status" value="1"/>
</dbReference>
<protein>
    <recommendedName>
        <fullName evidence="8">GATA-type domain-containing protein</fullName>
    </recommendedName>
</protein>
<keyword evidence="4" id="KW-0805">Transcription regulation</keyword>
<dbReference type="PROSITE" id="PS50114">
    <property type="entry name" value="GATA_ZN_FINGER_2"/>
    <property type="match status" value="1"/>
</dbReference>
<feature type="region of interest" description="Disordered" evidence="7">
    <location>
        <begin position="1"/>
        <end position="111"/>
    </location>
</feature>
<dbReference type="PANTHER" id="PTHR47172:SF24">
    <property type="entry name" value="GATA ZINC FINGER DOMAIN-CONTAINING PROTEIN 14-RELATED"/>
    <property type="match status" value="1"/>
</dbReference>
<dbReference type="Pfam" id="PF00320">
    <property type="entry name" value="GATA"/>
    <property type="match status" value="1"/>
</dbReference>
<sequence length="854" mass="94618">MTSSHHAAQYSSRYPPPQQGSDVRLPSLSELDINYSRPRPNTSQDIQSVHPGATGQVQTNATSPDHAARHNQPWGRSKPPPSVAPVMAAHSQHPHQQQHTPPLSAGYESSAQKVEYPKVEYQSKVEYSSKIDYPSKHDNGGYMHPGVPLSAQMVPVPGAVTIGHASRDDTSHSPGMSKRSRPNSATTSATRDARSSHNQYAPQYAPYQHSQPPTTSQYHQLPPNISRPPPPATHAASPHELQQQHHPVPVPNQPSYGAYQHSYIQQPRQQATIHSQHPSHAPQPQPPAHNNPYPSPGPPPSAPPPQGPWAQQVHPQPSQHQHHQQVPPPQGPPPPPPQQQHVQHPPHIPAHHQQQPPSVPTPSAHAQMIPQHQHQQQQHHQHQQQPQVPPPQQPQHHAQAIQQQHQQHHPQHPQQQQLHQQQHQHQQQPQHPQQHQHQQQQQQQPPPPPPQVQQQPHPQQLPFAPRTTALVPMPVEARGPYATSEPERVPSARNDVMAEIIKHCSALFAFASRYAQIQQSMPNIQPKPEELVEMSHRAAAVVRLLEDFRRANLPETERKMVAETANANASPEESRPPKRPWEDMSQDGGAGVIEPTSFTEAYPATTSGDKTTAEQDMEIIRTKRATSAAGGNSTAGQPKSKYRKRSLTLISSALWSGQRATPPGKCHSCNIRETPEWRRGPDGARTLCNACGLHYAKLMRKRDKANPNGDAPRIDMETLRASAKAAETLRASTKTADLSDRMRTHSSNSRTHQSMEPPSPMETSKPPPQQAHQSTFQVVTMMQPEPVMQAMPSEPTRIPPPAHHSTMQMPPPPPWATTPSASTSNGRSYAADHIQHQSFMRTSQHPTAAQASPR</sequence>
<reference evidence="9 10" key="1">
    <citation type="journal article" date="2019" name="Nat. Ecol. Evol.">
        <title>Megaphylogeny resolves global patterns of mushroom evolution.</title>
        <authorList>
            <person name="Varga T."/>
            <person name="Krizsan K."/>
            <person name="Foldi C."/>
            <person name="Dima B."/>
            <person name="Sanchez-Garcia M."/>
            <person name="Sanchez-Ramirez S."/>
            <person name="Szollosi G.J."/>
            <person name="Szarkandi J.G."/>
            <person name="Papp V."/>
            <person name="Albert L."/>
            <person name="Andreopoulos W."/>
            <person name="Angelini C."/>
            <person name="Antonin V."/>
            <person name="Barry K.W."/>
            <person name="Bougher N.L."/>
            <person name="Buchanan P."/>
            <person name="Buyck B."/>
            <person name="Bense V."/>
            <person name="Catcheside P."/>
            <person name="Chovatia M."/>
            <person name="Cooper J."/>
            <person name="Damon W."/>
            <person name="Desjardin D."/>
            <person name="Finy P."/>
            <person name="Geml J."/>
            <person name="Haridas S."/>
            <person name="Hughes K."/>
            <person name="Justo A."/>
            <person name="Karasinski D."/>
            <person name="Kautmanova I."/>
            <person name="Kiss B."/>
            <person name="Kocsube S."/>
            <person name="Kotiranta H."/>
            <person name="LaButti K.M."/>
            <person name="Lechner B.E."/>
            <person name="Liimatainen K."/>
            <person name="Lipzen A."/>
            <person name="Lukacs Z."/>
            <person name="Mihaltcheva S."/>
            <person name="Morgado L.N."/>
            <person name="Niskanen T."/>
            <person name="Noordeloos M.E."/>
            <person name="Ohm R.A."/>
            <person name="Ortiz-Santana B."/>
            <person name="Ovrebo C."/>
            <person name="Racz N."/>
            <person name="Riley R."/>
            <person name="Savchenko A."/>
            <person name="Shiryaev A."/>
            <person name="Soop K."/>
            <person name="Spirin V."/>
            <person name="Szebenyi C."/>
            <person name="Tomsovsky M."/>
            <person name="Tulloss R.E."/>
            <person name="Uehling J."/>
            <person name="Grigoriev I.V."/>
            <person name="Vagvolgyi C."/>
            <person name="Papp T."/>
            <person name="Martin F.M."/>
            <person name="Miettinen O."/>
            <person name="Hibbett D.S."/>
            <person name="Nagy L.G."/>
        </authorList>
    </citation>
    <scope>NUCLEOTIDE SEQUENCE [LARGE SCALE GENOMIC DNA]</scope>
    <source>
        <strain evidence="9 10">CBS 166.37</strain>
    </source>
</reference>
<evidence type="ECO:0000256" key="3">
    <source>
        <dbReference type="ARBA" id="ARBA00022833"/>
    </source>
</evidence>
<feature type="region of interest" description="Disordered" evidence="7">
    <location>
        <begin position="790"/>
        <end position="854"/>
    </location>
</feature>
<dbReference type="GO" id="GO:0043565">
    <property type="term" value="F:sequence-specific DNA binding"/>
    <property type="evidence" value="ECO:0007669"/>
    <property type="project" value="InterPro"/>
</dbReference>
<dbReference type="STRING" id="68775.A0A5C3M431"/>
<feature type="domain" description="GATA-type" evidence="8">
    <location>
        <begin position="660"/>
        <end position="695"/>
    </location>
</feature>
<dbReference type="InterPro" id="IPR013088">
    <property type="entry name" value="Znf_NHR/GATA"/>
</dbReference>
<dbReference type="EMBL" id="ML213597">
    <property type="protein sequence ID" value="TFK40179.1"/>
    <property type="molecule type" value="Genomic_DNA"/>
</dbReference>
<feature type="compositionally biased region" description="Low complexity" evidence="7">
    <location>
        <begin position="339"/>
        <end position="356"/>
    </location>
</feature>
<feature type="compositionally biased region" description="Polar residues" evidence="7">
    <location>
        <begin position="836"/>
        <end position="854"/>
    </location>
</feature>
<dbReference type="GO" id="GO:0006355">
    <property type="term" value="P:regulation of DNA-templated transcription"/>
    <property type="evidence" value="ECO:0007669"/>
    <property type="project" value="InterPro"/>
</dbReference>
<dbReference type="AlphaFoldDB" id="A0A5C3M431"/>
<accession>A0A5C3M431</accession>
<evidence type="ECO:0000313" key="10">
    <source>
        <dbReference type="Proteomes" id="UP000308652"/>
    </source>
</evidence>
<feature type="compositionally biased region" description="Low complexity" evidence="7">
    <location>
        <begin position="233"/>
        <end position="247"/>
    </location>
</feature>
<feature type="compositionally biased region" description="Low complexity" evidence="7">
    <location>
        <begin position="308"/>
        <end position="319"/>
    </location>
</feature>
<evidence type="ECO:0000256" key="5">
    <source>
        <dbReference type="ARBA" id="ARBA00023163"/>
    </source>
</evidence>
<keyword evidence="5" id="KW-0804">Transcription</keyword>
<evidence type="ECO:0000256" key="6">
    <source>
        <dbReference type="PROSITE-ProRule" id="PRU00094"/>
    </source>
</evidence>
<organism evidence="9 10">
    <name type="scientific">Crucibulum laeve</name>
    <dbReference type="NCBI Taxonomy" id="68775"/>
    <lineage>
        <taxon>Eukaryota</taxon>
        <taxon>Fungi</taxon>
        <taxon>Dikarya</taxon>
        <taxon>Basidiomycota</taxon>
        <taxon>Agaricomycotina</taxon>
        <taxon>Agaricomycetes</taxon>
        <taxon>Agaricomycetidae</taxon>
        <taxon>Agaricales</taxon>
        <taxon>Agaricineae</taxon>
        <taxon>Nidulariaceae</taxon>
        <taxon>Crucibulum</taxon>
    </lineage>
</organism>
<gene>
    <name evidence="9" type="ORF">BDQ12DRAFT_664683</name>
</gene>
<keyword evidence="1" id="KW-0479">Metal-binding</keyword>
<dbReference type="CDD" id="cd00202">
    <property type="entry name" value="ZnF_GATA"/>
    <property type="match status" value="1"/>
</dbReference>
<dbReference type="InterPro" id="IPR000679">
    <property type="entry name" value="Znf_GATA"/>
</dbReference>
<name>A0A5C3M431_9AGAR</name>
<dbReference type="Gene3D" id="3.30.50.10">
    <property type="entry name" value="Erythroid Transcription Factor GATA-1, subunit A"/>
    <property type="match status" value="1"/>
</dbReference>
<dbReference type="SUPFAM" id="SSF57716">
    <property type="entry name" value="Glucocorticoid receptor-like (DNA-binding domain)"/>
    <property type="match status" value="1"/>
</dbReference>
<feature type="compositionally biased region" description="Polar residues" evidence="7">
    <location>
        <begin position="208"/>
        <end position="219"/>
    </location>
</feature>
<feature type="compositionally biased region" description="Low complexity" evidence="7">
    <location>
        <begin position="412"/>
        <end position="443"/>
    </location>
</feature>
<evidence type="ECO:0000256" key="2">
    <source>
        <dbReference type="ARBA" id="ARBA00022771"/>
    </source>
</evidence>
<keyword evidence="2 6" id="KW-0863">Zinc-finger</keyword>
<dbReference type="OrthoDB" id="2162994at2759"/>
<proteinExistence type="predicted"/>
<feature type="region of interest" description="Disordered" evidence="7">
    <location>
        <begin position="725"/>
        <end position="773"/>
    </location>
</feature>
<feature type="region of interest" description="Disordered" evidence="7">
    <location>
        <begin position="557"/>
        <end position="644"/>
    </location>
</feature>
<dbReference type="PANTHER" id="PTHR47172">
    <property type="entry name" value="OS01G0976800 PROTEIN"/>
    <property type="match status" value="1"/>
</dbReference>
<evidence type="ECO:0000256" key="4">
    <source>
        <dbReference type="ARBA" id="ARBA00023015"/>
    </source>
</evidence>
<feature type="compositionally biased region" description="Basic and acidic residues" evidence="7">
    <location>
        <begin position="572"/>
        <end position="582"/>
    </location>
</feature>
<feature type="compositionally biased region" description="Polar residues" evidence="7">
    <location>
        <begin position="262"/>
        <end position="273"/>
    </location>
</feature>
<feature type="compositionally biased region" description="Low complexity" evidence="7">
    <location>
        <begin position="452"/>
        <end position="462"/>
    </location>
</feature>
<keyword evidence="3" id="KW-0862">Zinc</keyword>
<feature type="compositionally biased region" description="Low complexity" evidence="7">
    <location>
        <begin position="394"/>
        <end position="405"/>
    </location>
</feature>
<feature type="compositionally biased region" description="Polar residues" evidence="7">
    <location>
        <begin position="1"/>
        <end position="12"/>
    </location>
</feature>
<dbReference type="Proteomes" id="UP000308652">
    <property type="component" value="Unassembled WGS sequence"/>
</dbReference>
<keyword evidence="10" id="KW-1185">Reference proteome</keyword>
<feature type="compositionally biased region" description="Pro residues" evidence="7">
    <location>
        <begin position="326"/>
        <end position="338"/>
    </location>
</feature>
<feature type="compositionally biased region" description="Polar residues" evidence="7">
    <location>
        <begin position="596"/>
        <end position="610"/>
    </location>
</feature>
<feature type="compositionally biased region" description="Low complexity" evidence="7">
    <location>
        <begin position="90"/>
        <end position="102"/>
    </location>
</feature>
<feature type="compositionally biased region" description="Low complexity" evidence="7">
    <location>
        <begin position="625"/>
        <end position="636"/>
    </location>
</feature>
<evidence type="ECO:0000256" key="7">
    <source>
        <dbReference type="SAM" id="MobiDB-lite"/>
    </source>
</evidence>
<feature type="compositionally biased region" description="Pro residues" evidence="7">
    <location>
        <begin position="281"/>
        <end position="307"/>
    </location>
</feature>
<feature type="region of interest" description="Disordered" evidence="7">
    <location>
        <begin position="136"/>
        <end position="462"/>
    </location>
</feature>